<sequence length="58" mass="6640">MAHCHNTSLFQINSTLRSYNGNGSTAFYIAGFANRNLHSQFNGICSRYLNLRCFTYRS</sequence>
<protein>
    <submittedName>
        <fullName evidence="1">Uncharacterized protein</fullName>
    </submittedName>
</protein>
<proteinExistence type="predicted"/>
<reference evidence="1" key="1">
    <citation type="journal article" date="2012" name="PLoS ONE">
        <title>Gene sets for utilization of primary and secondary nutrition supplies in the distal gut of endangered iberian lynx.</title>
        <authorList>
            <person name="Alcaide M."/>
            <person name="Messina E."/>
            <person name="Richter M."/>
            <person name="Bargiela R."/>
            <person name="Peplies J."/>
            <person name="Huws S.A."/>
            <person name="Newbold C.J."/>
            <person name="Golyshin P.N."/>
            <person name="Simon M.A."/>
            <person name="Lopez G."/>
            <person name="Yakimov M.M."/>
            <person name="Ferrer M."/>
        </authorList>
    </citation>
    <scope>NUCLEOTIDE SEQUENCE</scope>
</reference>
<organism evidence="1">
    <name type="scientific">gut metagenome</name>
    <dbReference type="NCBI Taxonomy" id="749906"/>
    <lineage>
        <taxon>unclassified sequences</taxon>
        <taxon>metagenomes</taxon>
        <taxon>organismal metagenomes</taxon>
    </lineage>
</organism>
<dbReference type="EMBL" id="AMCI01003264">
    <property type="protein sequence ID" value="EJX00700.1"/>
    <property type="molecule type" value="Genomic_DNA"/>
</dbReference>
<accession>J9GLQ2</accession>
<comment type="caution">
    <text evidence="1">The sequence shown here is derived from an EMBL/GenBank/DDBJ whole genome shotgun (WGS) entry which is preliminary data.</text>
</comment>
<gene>
    <name evidence="1" type="ORF">EVA_11193</name>
</gene>
<evidence type="ECO:0000313" key="1">
    <source>
        <dbReference type="EMBL" id="EJX00700.1"/>
    </source>
</evidence>
<name>J9GLQ2_9ZZZZ</name>
<dbReference type="AlphaFoldDB" id="J9GLQ2"/>